<dbReference type="InterPro" id="IPR007345">
    <property type="entry name" value="Polysacch_pyruvyl_Trfase"/>
</dbReference>
<evidence type="ECO:0000259" key="1">
    <source>
        <dbReference type="Pfam" id="PF04230"/>
    </source>
</evidence>
<name>A0A9X2FBR0_9BACT</name>
<dbReference type="AlphaFoldDB" id="A0A9X2FBR0"/>
<evidence type="ECO:0000313" key="3">
    <source>
        <dbReference type="Proteomes" id="UP001155241"/>
    </source>
</evidence>
<dbReference type="Proteomes" id="UP001155241">
    <property type="component" value="Unassembled WGS sequence"/>
</dbReference>
<reference evidence="2" key="1">
    <citation type="submission" date="2022-06" db="EMBL/GenBank/DDBJ databases">
        <title>Aeoliella straminimaris, a novel planctomycete from sediments.</title>
        <authorList>
            <person name="Vitorino I.R."/>
            <person name="Lage O.M."/>
        </authorList>
    </citation>
    <scope>NUCLEOTIDE SEQUENCE</scope>
    <source>
        <strain evidence="2">ICT_H6.2</strain>
    </source>
</reference>
<dbReference type="PANTHER" id="PTHR36836:SF1">
    <property type="entry name" value="COLANIC ACID BIOSYNTHESIS PROTEIN WCAK"/>
    <property type="match status" value="1"/>
</dbReference>
<dbReference type="PANTHER" id="PTHR36836">
    <property type="entry name" value="COLANIC ACID BIOSYNTHESIS PROTEIN WCAK"/>
    <property type="match status" value="1"/>
</dbReference>
<organism evidence="2 3">
    <name type="scientific">Aeoliella straminimaris</name>
    <dbReference type="NCBI Taxonomy" id="2954799"/>
    <lineage>
        <taxon>Bacteria</taxon>
        <taxon>Pseudomonadati</taxon>
        <taxon>Planctomycetota</taxon>
        <taxon>Planctomycetia</taxon>
        <taxon>Pirellulales</taxon>
        <taxon>Lacipirellulaceae</taxon>
        <taxon>Aeoliella</taxon>
    </lineage>
</organism>
<dbReference type="Pfam" id="PF04230">
    <property type="entry name" value="PS_pyruv_trans"/>
    <property type="match status" value="1"/>
</dbReference>
<comment type="caution">
    <text evidence="2">The sequence shown here is derived from an EMBL/GenBank/DDBJ whole genome shotgun (WGS) entry which is preliminary data.</text>
</comment>
<keyword evidence="2" id="KW-0808">Transferase</keyword>
<dbReference type="GO" id="GO:0016740">
    <property type="term" value="F:transferase activity"/>
    <property type="evidence" value="ECO:0007669"/>
    <property type="project" value="UniProtKB-KW"/>
</dbReference>
<accession>A0A9X2FBR0</accession>
<sequence length="415" mass="45513">MSIVISGCIGLFNRGVEALVAPTVAELHRVLPEHQVVLLSGKPQYDSRRAFLSDSKVISDPFLGRMGSLTVRRLAARWTPRLVRREAVAHRAIKNSSLLIATGGDTFSSDYGDLRMHVEPLKVAHHYGVPFALLAHSIGPFTKEEERQPFVDIAKHAALITVRESRSFNYCIDDLKLDPARVVQTADPAFLLEPASDERVSQLQARYGIDPAGPTIALAVSQGISNFVGLNSSSQESAERHLETLSKLARYITQEMQAQLLLIPHVQDMRPHNNDLFLCDRLMDAVGDCSGMAVAWGDHTAAEFKGLIKASDAVIAERMHAAIAGLSTTTPTMVVRYSVKADGIIGDLLGGDAADRGAIIPFEDYLKHEDGMAIASLKKMWASREDLRKSLASKIDEVRAEAHKNYDLFAQLVNK</sequence>
<evidence type="ECO:0000313" key="2">
    <source>
        <dbReference type="EMBL" id="MCO6045248.1"/>
    </source>
</evidence>
<protein>
    <submittedName>
        <fullName evidence="2">Polysaccharide pyruvyl transferase family protein</fullName>
    </submittedName>
</protein>
<gene>
    <name evidence="2" type="ORF">NG895_15155</name>
</gene>
<dbReference type="RefSeq" id="WP_252853359.1">
    <property type="nucleotide sequence ID" value="NZ_JAMXLR010000051.1"/>
</dbReference>
<proteinExistence type="predicted"/>
<keyword evidence="3" id="KW-1185">Reference proteome</keyword>
<feature type="domain" description="Polysaccharide pyruvyl transferase" evidence="1">
    <location>
        <begin position="13"/>
        <end position="338"/>
    </location>
</feature>
<dbReference type="EMBL" id="JAMXLR010000051">
    <property type="protein sequence ID" value="MCO6045248.1"/>
    <property type="molecule type" value="Genomic_DNA"/>
</dbReference>